<comment type="caution">
    <text evidence="1">The sequence shown here is derived from an EMBL/GenBank/DDBJ whole genome shotgun (WGS) entry which is preliminary data.</text>
</comment>
<sequence>MSQPNNPLHGVKLEQIINELVAHYGWEYMGYQINIRCFTHNPSVKSSLKFLRRTPWARDKVEEMYLNMIQKRLFKGNE</sequence>
<evidence type="ECO:0000313" key="1">
    <source>
        <dbReference type="EMBL" id="MFC3877048.1"/>
    </source>
</evidence>
<organism evidence="1 2">
    <name type="scientific">Winogradskyella maritima</name>
    <dbReference type="NCBI Taxonomy" id="1517766"/>
    <lineage>
        <taxon>Bacteria</taxon>
        <taxon>Pseudomonadati</taxon>
        <taxon>Bacteroidota</taxon>
        <taxon>Flavobacteriia</taxon>
        <taxon>Flavobacteriales</taxon>
        <taxon>Flavobacteriaceae</taxon>
        <taxon>Winogradskyella</taxon>
    </lineage>
</organism>
<dbReference type="Pfam" id="PF09905">
    <property type="entry name" value="VF530"/>
    <property type="match status" value="1"/>
</dbReference>
<keyword evidence="1" id="KW-0238">DNA-binding</keyword>
<dbReference type="InterPro" id="IPR018668">
    <property type="entry name" value="DNA-binding_VF530-like"/>
</dbReference>
<dbReference type="InterPro" id="IPR036361">
    <property type="entry name" value="SAP_dom_sf"/>
</dbReference>
<dbReference type="RefSeq" id="WP_386098588.1">
    <property type="nucleotide sequence ID" value="NZ_JBHSAT010000004.1"/>
</dbReference>
<keyword evidence="2" id="KW-1185">Reference proteome</keyword>
<proteinExistence type="predicted"/>
<protein>
    <submittedName>
        <fullName evidence="1">VF530 family DNA-binding protein</fullName>
    </submittedName>
</protein>
<dbReference type="Proteomes" id="UP001595812">
    <property type="component" value="Unassembled WGS sequence"/>
</dbReference>
<gene>
    <name evidence="1" type="ORF">ACFOSX_07360</name>
</gene>
<dbReference type="EMBL" id="JBHSAT010000004">
    <property type="protein sequence ID" value="MFC3877048.1"/>
    <property type="molecule type" value="Genomic_DNA"/>
</dbReference>
<reference evidence="2" key="1">
    <citation type="journal article" date="2019" name="Int. J. Syst. Evol. Microbiol.">
        <title>The Global Catalogue of Microorganisms (GCM) 10K type strain sequencing project: providing services to taxonomists for standard genome sequencing and annotation.</title>
        <authorList>
            <consortium name="The Broad Institute Genomics Platform"/>
            <consortium name="The Broad Institute Genome Sequencing Center for Infectious Disease"/>
            <person name="Wu L."/>
            <person name="Ma J."/>
        </authorList>
    </citation>
    <scope>NUCLEOTIDE SEQUENCE [LARGE SCALE GENOMIC DNA]</scope>
    <source>
        <strain evidence="2">CECT 8979</strain>
    </source>
</reference>
<name>A0ABV8AG49_9FLAO</name>
<dbReference type="Gene3D" id="1.10.720.30">
    <property type="entry name" value="SAP domain"/>
    <property type="match status" value="1"/>
</dbReference>
<accession>A0ABV8AG49</accession>
<evidence type="ECO:0000313" key="2">
    <source>
        <dbReference type="Proteomes" id="UP001595812"/>
    </source>
</evidence>
<dbReference type="GO" id="GO:0003677">
    <property type="term" value="F:DNA binding"/>
    <property type="evidence" value="ECO:0007669"/>
    <property type="project" value="UniProtKB-KW"/>
</dbReference>